<proteinExistence type="predicted"/>
<dbReference type="OrthoDB" id="204884at2759"/>
<sequence>MKINSRKIENDPDKEEEVDGDPKQSITSGVSSLEESNHDEEIWEGHEERNMLVDSNKDSPLSQKGKEGKHSKDARDKTKQSKTYEREIGAKETEANGASSGNELKAQPEENVEQDKYKFSDTQDGKKNDAAVADACTSRDLEAQGEFFEFEREDEAEREKFPDDCYSFLSLHGPCSNPLFFGYGMSVFAFQASFLILMLISALDSDWSNKLDSDNPLDGVLPSSIAANASPYVKATQMISILCYVGFASYSLMDVVVAVETFPTFKDGATSCMVFSCVARGLQGFIAMLTALLLIVTSDNNFISELDDVAFEMALSGKYGAKLEDEAKRIQNLDLPKCMSQRHKNRRFLCTVGISSFILLSLASVVIYYQNNKDLWLTKTFRVEFEDEKLRDYSGCYEFDEDATKSINVFNRNMYRQYYESDDVLTFGYCIDQRRWILFKGEGDPCVAFKDNKMLAYSTKIQAFDVSTTFSEGWFSAAGTPLENMYFLEVNDNIKDLVCTSLNDGICNNENLNEAGDTGYRFDGGDCCSATCSHSNCGLGAATDPFGGMGNATGHGFPNCIDPDMVPITIRLGDITSGVSIDYVKKKYGEDEETIRWVMDEAAELEIINPTLTLKCGNKHVLIVDIDQMMTNGSETVSIEDGATCTIEVQNKTDQPVDNILFVDLTIFQGPIDDRNTRIIEMNSEFQNSASFATIQTCSFEKLSDYYTLNNIHSNRDYSLQALSWMSEESNGQNCHDEFFVDRFALIMMKFDGLAPPGFTLTETDPDSTPHCLWSYIDCTKRGSLSGIDIRDWDVDYIPTMIGMLSSLSSLELFGNEIADLPSEIGKLSSLTKLGMSE</sequence>
<evidence type="ECO:0000256" key="1">
    <source>
        <dbReference type="SAM" id="MobiDB-lite"/>
    </source>
</evidence>
<dbReference type="AlphaFoldDB" id="A0A448ZM24"/>
<evidence type="ECO:0000313" key="4">
    <source>
        <dbReference type="Proteomes" id="UP000291116"/>
    </source>
</evidence>
<name>A0A448ZM24_9STRA</name>
<evidence type="ECO:0000256" key="2">
    <source>
        <dbReference type="SAM" id="Phobius"/>
    </source>
</evidence>
<feature type="compositionally biased region" description="Basic and acidic residues" evidence="1">
    <location>
        <begin position="113"/>
        <end position="125"/>
    </location>
</feature>
<reference evidence="3 4" key="1">
    <citation type="submission" date="2019-01" db="EMBL/GenBank/DDBJ databases">
        <authorList>
            <person name="Ferrante I. M."/>
        </authorList>
    </citation>
    <scope>NUCLEOTIDE SEQUENCE [LARGE SCALE GENOMIC DNA]</scope>
    <source>
        <strain evidence="3 4">B856</strain>
    </source>
</reference>
<accession>A0A448ZM24</accession>
<evidence type="ECO:0000313" key="3">
    <source>
        <dbReference type="EMBL" id="VEU43096.1"/>
    </source>
</evidence>
<feature type="compositionally biased region" description="Basic and acidic residues" evidence="1">
    <location>
        <begin position="64"/>
        <end position="94"/>
    </location>
</feature>
<keyword evidence="4" id="KW-1185">Reference proteome</keyword>
<dbReference type="SUPFAM" id="SSF52058">
    <property type="entry name" value="L domain-like"/>
    <property type="match status" value="1"/>
</dbReference>
<dbReference type="EMBL" id="CAACVS010000516">
    <property type="protein sequence ID" value="VEU43096.1"/>
    <property type="molecule type" value="Genomic_DNA"/>
</dbReference>
<dbReference type="Gene3D" id="3.80.10.10">
    <property type="entry name" value="Ribonuclease Inhibitor"/>
    <property type="match status" value="1"/>
</dbReference>
<keyword evidence="2" id="KW-1133">Transmembrane helix</keyword>
<feature type="compositionally biased region" description="Basic and acidic residues" evidence="1">
    <location>
        <begin position="1"/>
        <end position="11"/>
    </location>
</feature>
<dbReference type="InterPro" id="IPR032675">
    <property type="entry name" value="LRR_dom_sf"/>
</dbReference>
<keyword evidence="2" id="KW-0812">Transmembrane</keyword>
<organism evidence="3 4">
    <name type="scientific">Pseudo-nitzschia multistriata</name>
    <dbReference type="NCBI Taxonomy" id="183589"/>
    <lineage>
        <taxon>Eukaryota</taxon>
        <taxon>Sar</taxon>
        <taxon>Stramenopiles</taxon>
        <taxon>Ochrophyta</taxon>
        <taxon>Bacillariophyta</taxon>
        <taxon>Bacillariophyceae</taxon>
        <taxon>Bacillariophycidae</taxon>
        <taxon>Bacillariales</taxon>
        <taxon>Bacillariaceae</taxon>
        <taxon>Pseudo-nitzschia</taxon>
    </lineage>
</organism>
<feature type="transmembrane region" description="Helical" evidence="2">
    <location>
        <begin position="348"/>
        <end position="369"/>
    </location>
</feature>
<feature type="transmembrane region" description="Helical" evidence="2">
    <location>
        <begin position="232"/>
        <end position="253"/>
    </location>
</feature>
<protein>
    <submittedName>
        <fullName evidence="3">Uncharacterized protein</fullName>
    </submittedName>
</protein>
<dbReference type="Proteomes" id="UP000291116">
    <property type="component" value="Unassembled WGS sequence"/>
</dbReference>
<feature type="compositionally biased region" description="Polar residues" evidence="1">
    <location>
        <begin position="24"/>
        <end position="34"/>
    </location>
</feature>
<feature type="transmembrane region" description="Helical" evidence="2">
    <location>
        <begin position="180"/>
        <end position="203"/>
    </location>
</feature>
<keyword evidence="2" id="KW-0472">Membrane</keyword>
<feature type="region of interest" description="Disordered" evidence="1">
    <location>
        <begin position="1"/>
        <end position="125"/>
    </location>
</feature>
<gene>
    <name evidence="3" type="ORF">PSNMU_V1.4_AUG-EV-PASAV3_0101030</name>
</gene>
<feature type="compositionally biased region" description="Basic and acidic residues" evidence="1">
    <location>
        <begin position="35"/>
        <end position="57"/>
    </location>
</feature>